<evidence type="ECO:0000313" key="1">
    <source>
        <dbReference type="EMBL" id="KAF2498163.1"/>
    </source>
</evidence>
<dbReference type="EMBL" id="MU004185">
    <property type="protein sequence ID" value="KAF2498163.1"/>
    <property type="molecule type" value="Genomic_DNA"/>
</dbReference>
<accession>A0A6A6R310</accession>
<dbReference type="AlphaFoldDB" id="A0A6A6R310"/>
<proteinExistence type="predicted"/>
<gene>
    <name evidence="1" type="ORF">BU16DRAFT_286141</name>
</gene>
<name>A0A6A6R310_9PEZI</name>
<evidence type="ECO:0000313" key="2">
    <source>
        <dbReference type="Proteomes" id="UP000799750"/>
    </source>
</evidence>
<organism evidence="1 2">
    <name type="scientific">Lophium mytilinum</name>
    <dbReference type="NCBI Taxonomy" id="390894"/>
    <lineage>
        <taxon>Eukaryota</taxon>
        <taxon>Fungi</taxon>
        <taxon>Dikarya</taxon>
        <taxon>Ascomycota</taxon>
        <taxon>Pezizomycotina</taxon>
        <taxon>Dothideomycetes</taxon>
        <taxon>Pleosporomycetidae</taxon>
        <taxon>Mytilinidiales</taxon>
        <taxon>Mytilinidiaceae</taxon>
        <taxon>Lophium</taxon>
    </lineage>
</organism>
<keyword evidence="2" id="KW-1185">Reference proteome</keyword>
<protein>
    <submittedName>
        <fullName evidence="1">Uncharacterized protein</fullName>
    </submittedName>
</protein>
<sequence length="206" mass="23317">MLIRATLSRSFSMKTNVLVLDPRFTLFMSWGSSSNTDLEPRKAIYSSRKALRPTISYQNYVKRKNFHWVLLSTLHIKTVYNQTKITVVMSLAIFPSFWKDVGCQETHSSAQVKGGAGNMYSPYSSLPVPGLYRGSALHASPYVPRVSFLGGNARIHFHCTELCLLKRLGASAHRIAQDIIESSCKVVLCRRISEGRNSRIARTWFR</sequence>
<reference evidence="1" key="1">
    <citation type="journal article" date="2020" name="Stud. Mycol.">
        <title>101 Dothideomycetes genomes: a test case for predicting lifestyles and emergence of pathogens.</title>
        <authorList>
            <person name="Haridas S."/>
            <person name="Albert R."/>
            <person name="Binder M."/>
            <person name="Bloem J."/>
            <person name="Labutti K."/>
            <person name="Salamov A."/>
            <person name="Andreopoulos B."/>
            <person name="Baker S."/>
            <person name="Barry K."/>
            <person name="Bills G."/>
            <person name="Bluhm B."/>
            <person name="Cannon C."/>
            <person name="Castanera R."/>
            <person name="Culley D."/>
            <person name="Daum C."/>
            <person name="Ezra D."/>
            <person name="Gonzalez J."/>
            <person name="Henrissat B."/>
            <person name="Kuo A."/>
            <person name="Liang C."/>
            <person name="Lipzen A."/>
            <person name="Lutzoni F."/>
            <person name="Magnuson J."/>
            <person name="Mondo S."/>
            <person name="Nolan M."/>
            <person name="Ohm R."/>
            <person name="Pangilinan J."/>
            <person name="Park H.-J."/>
            <person name="Ramirez L."/>
            <person name="Alfaro M."/>
            <person name="Sun H."/>
            <person name="Tritt A."/>
            <person name="Yoshinaga Y."/>
            <person name="Zwiers L.-H."/>
            <person name="Turgeon B."/>
            <person name="Goodwin S."/>
            <person name="Spatafora J."/>
            <person name="Crous P."/>
            <person name="Grigoriev I."/>
        </authorList>
    </citation>
    <scope>NUCLEOTIDE SEQUENCE</scope>
    <source>
        <strain evidence="1">CBS 269.34</strain>
    </source>
</reference>
<dbReference type="Proteomes" id="UP000799750">
    <property type="component" value="Unassembled WGS sequence"/>
</dbReference>